<keyword evidence="1" id="KW-0677">Repeat</keyword>
<evidence type="ECO:0000256" key="3">
    <source>
        <dbReference type="PROSITE-ProRule" id="PRU00023"/>
    </source>
</evidence>
<dbReference type="PROSITE" id="PS50297">
    <property type="entry name" value="ANK_REP_REGION"/>
    <property type="match status" value="4"/>
</dbReference>
<feature type="repeat" description="ANK" evidence="3">
    <location>
        <begin position="473"/>
        <end position="507"/>
    </location>
</feature>
<protein>
    <submittedName>
        <fullName evidence="4">Ankyrin repeat protein</fullName>
    </submittedName>
</protein>
<dbReference type="SMART" id="SM00248">
    <property type="entry name" value="ANK"/>
    <property type="match status" value="8"/>
</dbReference>
<dbReference type="SUPFAM" id="SSF48403">
    <property type="entry name" value="Ankyrin repeat"/>
    <property type="match status" value="1"/>
</dbReference>
<evidence type="ECO:0000256" key="1">
    <source>
        <dbReference type="ARBA" id="ARBA00022737"/>
    </source>
</evidence>
<evidence type="ECO:0000313" key="5">
    <source>
        <dbReference type="Proteomes" id="UP000623467"/>
    </source>
</evidence>
<dbReference type="EMBL" id="JACAZH010000037">
    <property type="protein sequence ID" value="KAF7336479.1"/>
    <property type="molecule type" value="Genomic_DNA"/>
</dbReference>
<organism evidence="4 5">
    <name type="scientific">Mycena sanguinolenta</name>
    <dbReference type="NCBI Taxonomy" id="230812"/>
    <lineage>
        <taxon>Eukaryota</taxon>
        <taxon>Fungi</taxon>
        <taxon>Dikarya</taxon>
        <taxon>Basidiomycota</taxon>
        <taxon>Agaricomycotina</taxon>
        <taxon>Agaricomycetes</taxon>
        <taxon>Agaricomycetidae</taxon>
        <taxon>Agaricales</taxon>
        <taxon>Marasmiineae</taxon>
        <taxon>Mycenaceae</taxon>
        <taxon>Mycena</taxon>
    </lineage>
</organism>
<feature type="repeat" description="ANK" evidence="3">
    <location>
        <begin position="440"/>
        <end position="472"/>
    </location>
</feature>
<dbReference type="Gene3D" id="1.25.40.20">
    <property type="entry name" value="Ankyrin repeat-containing domain"/>
    <property type="match status" value="3"/>
</dbReference>
<feature type="repeat" description="ANK" evidence="3">
    <location>
        <begin position="577"/>
        <end position="606"/>
    </location>
</feature>
<proteinExistence type="predicted"/>
<feature type="repeat" description="ANK" evidence="3">
    <location>
        <begin position="374"/>
        <end position="406"/>
    </location>
</feature>
<dbReference type="OrthoDB" id="194358at2759"/>
<comment type="caution">
    <text evidence="4">The sequence shown here is derived from an EMBL/GenBank/DDBJ whole genome shotgun (WGS) entry which is preliminary data.</text>
</comment>
<dbReference type="Proteomes" id="UP000623467">
    <property type="component" value="Unassembled WGS sequence"/>
</dbReference>
<sequence>MLLDLLAGILEAELLKLHLIVTSRTELIHSEIAKEAVLVSLEESVHGDIVLYVGDQLSKMGGYIAKNTDTIKQELLDKGDGMFRLVALQLEALQKSGGTKSRVNQALKTMPTTLAGIYDRILNTTDIPEQVCRAMNWLIFGLDEITLGGIIDALAFDFTEDRLRFDEDERMEAQALLDACGSLVSVPQNWDSRSVIRLSHASVKDYFLGSGSTKWGVQVSDQAAQSLIAKTCLAYFNSLDADIGIRIAEQNYPLIVYASRNWYDHLKDCENFAQDSALCELFLEALQENNPRYILLKRLVKTYVIPYDLGPPLSLIACVGIQQGVDLLLKQGVNTNVQGGKYGTALQAAASQGNTEIVQLLLEHNANVNLHSGEYGTALQAAASRGNLDTTKLLLEHNADPNVLGGQYGTVLQAAAYGESIDIVRLLIKCGTDINIQAGRFGTALQAAAAYGTIDIVKLLLEHGADVNLHGGEYGTALQAAAFKRNRNIDIVQLLLEHGADPNILDGRYGTALQGAAIGENIDIVQLLLEHHADPNILGGEYGTALQAAAYWKKIDIVQLLLEHHADLNIAGGGYGTALQAAAYRQAINILKLLIKCGADINIQGGEIWHCTSSCCCIWKH</sequence>
<dbReference type="PANTHER" id="PTHR23206:SF7">
    <property type="entry name" value="PROTEIN KINASE DOMAIN-CONTAINING PROTEIN"/>
    <property type="match status" value="1"/>
</dbReference>
<keyword evidence="5" id="KW-1185">Reference proteome</keyword>
<dbReference type="InterPro" id="IPR036770">
    <property type="entry name" value="Ankyrin_rpt-contain_sf"/>
</dbReference>
<dbReference type="InterPro" id="IPR002110">
    <property type="entry name" value="Ankyrin_rpt"/>
</dbReference>
<dbReference type="PANTHER" id="PTHR23206">
    <property type="entry name" value="MASK PROTEIN"/>
    <property type="match status" value="1"/>
</dbReference>
<feature type="repeat" description="ANK" evidence="3">
    <location>
        <begin position="341"/>
        <end position="373"/>
    </location>
</feature>
<keyword evidence="2 3" id="KW-0040">ANK repeat</keyword>
<name>A0A8H6X956_9AGAR</name>
<dbReference type="PRINTS" id="PR01415">
    <property type="entry name" value="ANKYRIN"/>
</dbReference>
<dbReference type="GO" id="GO:0005737">
    <property type="term" value="C:cytoplasm"/>
    <property type="evidence" value="ECO:0007669"/>
    <property type="project" value="TreeGrafter"/>
</dbReference>
<evidence type="ECO:0000313" key="4">
    <source>
        <dbReference type="EMBL" id="KAF7336479.1"/>
    </source>
</evidence>
<accession>A0A8H6X956</accession>
<dbReference type="AlphaFoldDB" id="A0A8H6X956"/>
<evidence type="ECO:0000256" key="2">
    <source>
        <dbReference type="ARBA" id="ARBA00023043"/>
    </source>
</evidence>
<dbReference type="PROSITE" id="PS50088">
    <property type="entry name" value="ANK_REPEAT"/>
    <property type="match status" value="6"/>
</dbReference>
<gene>
    <name evidence="4" type="ORF">MSAN_02302600</name>
</gene>
<reference evidence="4" key="1">
    <citation type="submission" date="2020-05" db="EMBL/GenBank/DDBJ databases">
        <title>Mycena genomes resolve the evolution of fungal bioluminescence.</title>
        <authorList>
            <person name="Tsai I.J."/>
        </authorList>
    </citation>
    <scope>NUCLEOTIDE SEQUENCE</scope>
    <source>
        <strain evidence="4">160909Yilan</strain>
    </source>
</reference>
<feature type="repeat" description="ANK" evidence="3">
    <location>
        <begin position="541"/>
        <end position="573"/>
    </location>
</feature>
<dbReference type="Pfam" id="PF12796">
    <property type="entry name" value="Ank_2"/>
    <property type="match status" value="3"/>
</dbReference>
<dbReference type="InterPro" id="IPR051631">
    <property type="entry name" value="Ankyrin-KH/SAM_domain"/>
</dbReference>